<protein>
    <submittedName>
        <fullName evidence="1">Uncharacterized protein</fullName>
    </submittedName>
</protein>
<sequence length="208" mass="24330">MSAFLGKIHYWLYNKIQLQERLIDDVVNVAINKGYEVESLLNESYSRYGYPVTGPLENEIDHSNIHGWLQKKIISVESRLAYIITELLKNNVVKKEDIAHIFYQNAVGIMNELGIDEGSPQDFFNLIFDYMIEGMPCDRINEIDENNETTIQWSTLKDIHKEHWDRVGGDVNNFYYFRDSWINGFLSASNTGYKYTRTEKGINTIRKE</sequence>
<dbReference type="Proteomes" id="UP000627166">
    <property type="component" value="Unassembled WGS sequence"/>
</dbReference>
<dbReference type="RefSeq" id="WP_191741446.1">
    <property type="nucleotide sequence ID" value="NZ_JACSQB010000147.1"/>
</dbReference>
<evidence type="ECO:0000313" key="1">
    <source>
        <dbReference type="EMBL" id="MBD8048498.1"/>
    </source>
</evidence>
<dbReference type="EMBL" id="JACSQB010000147">
    <property type="protein sequence ID" value="MBD8048498.1"/>
    <property type="molecule type" value="Genomic_DNA"/>
</dbReference>
<reference evidence="1 2" key="1">
    <citation type="submission" date="2020-08" db="EMBL/GenBank/DDBJ databases">
        <title>A Genomic Blueprint of the Chicken Gut Microbiome.</title>
        <authorList>
            <person name="Gilroy R."/>
            <person name="Ravi A."/>
            <person name="Getino M."/>
            <person name="Pursley I."/>
            <person name="Horton D.L."/>
            <person name="Alikhan N.-F."/>
            <person name="Baker D."/>
            <person name="Gharbi K."/>
            <person name="Hall N."/>
            <person name="Watson M."/>
            <person name="Adriaenssens E.M."/>
            <person name="Foster-Nyarko E."/>
            <person name="Jarju S."/>
            <person name="Secka A."/>
            <person name="Antonio M."/>
            <person name="Oren A."/>
            <person name="Chaudhuri R."/>
            <person name="La Ragione R.M."/>
            <person name="Hildebrand F."/>
            <person name="Pallen M.J."/>
        </authorList>
    </citation>
    <scope>NUCLEOTIDE SEQUENCE [LARGE SCALE GENOMIC DNA]</scope>
    <source>
        <strain evidence="1 2">N37</strain>
    </source>
</reference>
<comment type="caution">
    <text evidence="1">The sequence shown here is derived from an EMBL/GenBank/DDBJ whole genome shotgun (WGS) entry which is preliminary data.</text>
</comment>
<proteinExistence type="predicted"/>
<organism evidence="1 2">
    <name type="scientific">Clostridium faecium</name>
    <dbReference type="NCBI Taxonomy" id="2762223"/>
    <lineage>
        <taxon>Bacteria</taxon>
        <taxon>Bacillati</taxon>
        <taxon>Bacillota</taxon>
        <taxon>Clostridia</taxon>
        <taxon>Eubacteriales</taxon>
        <taxon>Clostridiaceae</taxon>
        <taxon>Clostridium</taxon>
    </lineage>
</organism>
<keyword evidence="2" id="KW-1185">Reference proteome</keyword>
<name>A0ABR8YW31_9CLOT</name>
<accession>A0ABR8YW31</accession>
<evidence type="ECO:0000313" key="2">
    <source>
        <dbReference type="Proteomes" id="UP000627166"/>
    </source>
</evidence>
<gene>
    <name evidence="1" type="ORF">H9637_15900</name>
</gene>